<organism evidence="3 4">
    <name type="scientific">Occallatibacter riparius</name>
    <dbReference type="NCBI Taxonomy" id="1002689"/>
    <lineage>
        <taxon>Bacteria</taxon>
        <taxon>Pseudomonadati</taxon>
        <taxon>Acidobacteriota</taxon>
        <taxon>Terriglobia</taxon>
        <taxon>Terriglobales</taxon>
        <taxon>Acidobacteriaceae</taxon>
        <taxon>Occallatibacter</taxon>
    </lineage>
</organism>
<feature type="chain" id="PRO_5039903705" evidence="2">
    <location>
        <begin position="24"/>
        <end position="331"/>
    </location>
</feature>
<proteinExistence type="predicted"/>
<evidence type="ECO:0000256" key="1">
    <source>
        <dbReference type="SAM" id="MobiDB-lite"/>
    </source>
</evidence>
<dbReference type="KEGG" id="orp:MOP44_18280"/>
<protein>
    <submittedName>
        <fullName evidence="3">Uncharacterized protein</fullName>
    </submittedName>
</protein>
<feature type="region of interest" description="Disordered" evidence="1">
    <location>
        <begin position="27"/>
        <end position="67"/>
    </location>
</feature>
<evidence type="ECO:0000313" key="4">
    <source>
        <dbReference type="Proteomes" id="UP001059380"/>
    </source>
</evidence>
<feature type="compositionally biased region" description="Low complexity" evidence="1">
    <location>
        <begin position="37"/>
        <end position="48"/>
    </location>
</feature>
<name>A0A9J7BL69_9BACT</name>
<keyword evidence="4" id="KW-1185">Reference proteome</keyword>
<dbReference type="EMBL" id="CP093313">
    <property type="protein sequence ID" value="UWZ82514.1"/>
    <property type="molecule type" value="Genomic_DNA"/>
</dbReference>
<evidence type="ECO:0000313" key="3">
    <source>
        <dbReference type="EMBL" id="UWZ82514.1"/>
    </source>
</evidence>
<dbReference type="AlphaFoldDB" id="A0A9J7BL69"/>
<reference evidence="3" key="1">
    <citation type="submission" date="2021-04" db="EMBL/GenBank/DDBJ databases">
        <title>Phylogenetic analysis of Acidobacteriaceae.</title>
        <authorList>
            <person name="Qiu L."/>
            <person name="Zhang Q."/>
        </authorList>
    </citation>
    <scope>NUCLEOTIDE SEQUENCE</scope>
    <source>
        <strain evidence="3">DSM 25168</strain>
    </source>
</reference>
<accession>A0A9J7BL69</accession>
<evidence type="ECO:0000256" key="2">
    <source>
        <dbReference type="SAM" id="SignalP"/>
    </source>
</evidence>
<sequence length="331" mass="35940">MRRLAAIAMVAALALPVAVVAPARGQRAGAHGGFSGGHSVAAPRSFSPPGGGFARGGGGFARAPIGVRPSPTIPRAFSPSMPRAYSPAHPIGLRPSPAPRMFNYAPHPIQPRLGSNPIQPRMGSHPILNRPGPRMPYTRIGPDHGHGPWNGHDHDHDHDHHHRGVYWGGYVYPWYPYYGYYPWYYTGPIFTGYVDPWLFTPDDDWYGYGNTGYVGAPYSDYGMQSQSSQPYPQEYYDTDAAAVGQAFGRASYSGQTQVSGAGSAPAPTGMLTVIFNDGRPPEEIHNYLLTADSLTVLDSHYRQIPMAQIDVAATQQANRAVGVDFRVPVKQ</sequence>
<gene>
    <name evidence="3" type="ORF">MOP44_18280</name>
</gene>
<feature type="compositionally biased region" description="Gly residues" evidence="1">
    <location>
        <begin position="49"/>
        <end position="60"/>
    </location>
</feature>
<keyword evidence="2" id="KW-0732">Signal</keyword>
<dbReference type="RefSeq" id="WP_260791698.1">
    <property type="nucleotide sequence ID" value="NZ_CP093313.1"/>
</dbReference>
<dbReference type="Proteomes" id="UP001059380">
    <property type="component" value="Chromosome"/>
</dbReference>
<feature type="signal peptide" evidence="2">
    <location>
        <begin position="1"/>
        <end position="23"/>
    </location>
</feature>